<evidence type="ECO:0000313" key="2">
    <source>
        <dbReference type="Proteomes" id="UP000269801"/>
    </source>
</evidence>
<evidence type="ECO:0000313" key="1">
    <source>
        <dbReference type="EMBL" id="RMS28110.1"/>
    </source>
</evidence>
<accession>A0A3M5BRI8</accession>
<sequence>WTTSRKTAMNRDQLQSIAAALEDGYGDCPHGRAALLRWIEEEISRLKALGVPGGEAATMELGLSYLAWLGEE</sequence>
<organism evidence="1 2">
    <name type="scientific">Pseudomonas savastanoi</name>
    <name type="common">Pseudomonas syringae pv. savastanoi</name>
    <dbReference type="NCBI Taxonomy" id="29438"/>
    <lineage>
        <taxon>Bacteria</taxon>
        <taxon>Pseudomonadati</taxon>
        <taxon>Pseudomonadota</taxon>
        <taxon>Gammaproteobacteria</taxon>
        <taxon>Pseudomonadales</taxon>
        <taxon>Pseudomonadaceae</taxon>
        <taxon>Pseudomonas</taxon>
    </lineage>
</organism>
<dbReference type="Proteomes" id="UP000269801">
    <property type="component" value="Unassembled WGS sequence"/>
</dbReference>
<protein>
    <submittedName>
        <fullName evidence="1">Uncharacterized protein</fullName>
    </submittedName>
</protein>
<dbReference type="EMBL" id="RBSL01000176">
    <property type="protein sequence ID" value="RMS28110.1"/>
    <property type="molecule type" value="Genomic_DNA"/>
</dbReference>
<reference evidence="1 2" key="1">
    <citation type="submission" date="2018-08" db="EMBL/GenBank/DDBJ databases">
        <title>Recombination of ecologically and evolutionarily significant loci maintains genetic cohesion in the Pseudomonas syringae species complex.</title>
        <authorList>
            <person name="Dillon M."/>
            <person name="Thakur S."/>
            <person name="Almeida R.N.D."/>
            <person name="Weir B.S."/>
            <person name="Guttman D.S."/>
        </authorList>
    </citation>
    <scope>NUCLEOTIDE SEQUENCE [LARGE SCALE GENOMIC DNA]</scope>
    <source>
        <strain evidence="1 2">ICMP 13685</strain>
    </source>
</reference>
<dbReference type="AlphaFoldDB" id="A0A3M5BRI8"/>
<feature type="non-terminal residue" evidence="1">
    <location>
        <position position="1"/>
    </location>
</feature>
<name>A0A3M5BRI8_PSESS</name>
<gene>
    <name evidence="1" type="ORF">ALP70_03351</name>
</gene>
<proteinExistence type="predicted"/>
<comment type="caution">
    <text evidence="1">The sequence shown here is derived from an EMBL/GenBank/DDBJ whole genome shotgun (WGS) entry which is preliminary data.</text>
</comment>